<dbReference type="EMBL" id="QGGV01000002">
    <property type="protein sequence ID" value="PWK57927.1"/>
    <property type="molecule type" value="Genomic_DNA"/>
</dbReference>
<dbReference type="InterPro" id="IPR036890">
    <property type="entry name" value="HATPase_C_sf"/>
</dbReference>
<dbReference type="AlphaFoldDB" id="A0A316GSD0"/>
<keyword evidence="2" id="KW-0418">Kinase</keyword>
<proteinExistence type="predicted"/>
<dbReference type="Pfam" id="PF02518">
    <property type="entry name" value="HATPase_c"/>
    <property type="match status" value="1"/>
</dbReference>
<dbReference type="GO" id="GO:0016301">
    <property type="term" value="F:kinase activity"/>
    <property type="evidence" value="ECO:0007669"/>
    <property type="project" value="UniProtKB-KW"/>
</dbReference>
<dbReference type="InterPro" id="IPR011495">
    <property type="entry name" value="Sig_transdc_His_kin_sub2_dim/P"/>
</dbReference>
<protein>
    <submittedName>
        <fullName evidence="2">Two-component sensor histidine kinase</fullName>
    </submittedName>
</protein>
<keyword evidence="2" id="KW-0808">Transferase</keyword>
<dbReference type="SUPFAM" id="SSF55781">
    <property type="entry name" value="GAF domain-like"/>
    <property type="match status" value="1"/>
</dbReference>
<dbReference type="PANTHER" id="PTHR43102:SF2">
    <property type="entry name" value="GAF DOMAIN-CONTAINING PROTEIN"/>
    <property type="match status" value="1"/>
</dbReference>
<accession>A0A316GSD0</accession>
<dbReference type="KEGG" id="salo:EF888_11320"/>
<dbReference type="PANTHER" id="PTHR43102">
    <property type="entry name" value="SLR1143 PROTEIN"/>
    <property type="match status" value="1"/>
</dbReference>
<dbReference type="InterPro" id="IPR005467">
    <property type="entry name" value="His_kinase_dom"/>
</dbReference>
<dbReference type="InterPro" id="IPR003018">
    <property type="entry name" value="GAF"/>
</dbReference>
<name>A0A316GSD0_9RHOB</name>
<comment type="caution">
    <text evidence="2">The sequence shown here is derived from an EMBL/GenBank/DDBJ whole genome shotgun (WGS) entry which is preliminary data.</text>
</comment>
<feature type="domain" description="Histidine kinase" evidence="1">
    <location>
        <begin position="173"/>
        <end position="364"/>
    </location>
</feature>
<keyword evidence="3" id="KW-1185">Reference proteome</keyword>
<dbReference type="Gene3D" id="3.30.565.10">
    <property type="entry name" value="Histidine kinase-like ATPase, C-terminal domain"/>
    <property type="match status" value="1"/>
</dbReference>
<organism evidence="2 3">
    <name type="scientific">Silicimonas algicola</name>
    <dbReference type="NCBI Taxonomy" id="1826607"/>
    <lineage>
        <taxon>Bacteria</taxon>
        <taxon>Pseudomonadati</taxon>
        <taxon>Pseudomonadota</taxon>
        <taxon>Alphaproteobacteria</taxon>
        <taxon>Rhodobacterales</taxon>
        <taxon>Paracoccaceae</taxon>
    </lineage>
</organism>
<dbReference type="InterPro" id="IPR003594">
    <property type="entry name" value="HATPase_dom"/>
</dbReference>
<dbReference type="Pfam" id="PF01590">
    <property type="entry name" value="GAF"/>
    <property type="match status" value="1"/>
</dbReference>
<evidence type="ECO:0000313" key="2">
    <source>
        <dbReference type="EMBL" id="PWK57927.1"/>
    </source>
</evidence>
<gene>
    <name evidence="2" type="ORF">C8D95_102577</name>
</gene>
<evidence type="ECO:0000259" key="1">
    <source>
        <dbReference type="PROSITE" id="PS50109"/>
    </source>
</evidence>
<evidence type="ECO:0000313" key="3">
    <source>
        <dbReference type="Proteomes" id="UP000245390"/>
    </source>
</evidence>
<dbReference type="RefSeq" id="WP_109758490.1">
    <property type="nucleotide sequence ID" value="NZ_CP034588.1"/>
</dbReference>
<reference evidence="2 3" key="1">
    <citation type="submission" date="2018-05" db="EMBL/GenBank/DDBJ databases">
        <title>Genomic Encyclopedia of Type Strains, Phase IV (KMG-IV): sequencing the most valuable type-strain genomes for metagenomic binning, comparative biology and taxonomic classification.</title>
        <authorList>
            <person name="Goeker M."/>
        </authorList>
    </citation>
    <scope>NUCLEOTIDE SEQUENCE [LARGE SCALE GENOMIC DNA]</scope>
    <source>
        <strain evidence="2 3">DSM 103371</strain>
    </source>
</reference>
<sequence>MAKAESHPRQSERLHTLRSYEILDTDPERDFDEIVALAAALCGTPISVINFIDEDRQWFKAETGLGVRQTPLETSLCSHAILEEEFLEVPDTRDDARMCDNPLCLGDEGLRFYAGALLKTSDGLPLGTLCVLDRTPRSLTPLQRDTLRVLADQIMARLEMRRSLATAALLRQEVDHRVKNSLQSLASLIRIANRGAVADETRRTLSTLGSRVDAVAKLHEELYRTDAGPVIDLAHYVENLGRHFRALAPAHLNLDVISEPILVTSGQAVAVGTLLNEFVANSLKHAFPGSRAGHVRISIDRGDDDTVRIRCSDDGVGFPTSAANATSGLGMQINDVISEELQGRIEISSDSDGTVLTLSFEALPTAVARSA</sequence>
<dbReference type="PROSITE" id="PS50109">
    <property type="entry name" value="HIS_KIN"/>
    <property type="match status" value="1"/>
</dbReference>
<dbReference type="SMART" id="SM00387">
    <property type="entry name" value="HATPase_c"/>
    <property type="match status" value="1"/>
</dbReference>
<dbReference type="Proteomes" id="UP000245390">
    <property type="component" value="Unassembled WGS sequence"/>
</dbReference>
<dbReference type="Pfam" id="PF07568">
    <property type="entry name" value="HisKA_2"/>
    <property type="match status" value="1"/>
</dbReference>
<dbReference type="OrthoDB" id="9812260at2"/>
<dbReference type="SUPFAM" id="SSF55874">
    <property type="entry name" value="ATPase domain of HSP90 chaperone/DNA topoisomerase II/histidine kinase"/>
    <property type="match status" value="1"/>
</dbReference>
<dbReference type="InterPro" id="IPR029016">
    <property type="entry name" value="GAF-like_dom_sf"/>
</dbReference>
<dbReference type="Gene3D" id="3.30.450.40">
    <property type="match status" value="1"/>
</dbReference>